<gene>
    <name evidence="1" type="ORF">SRABI133_04303</name>
</gene>
<organism evidence="1 2">
    <name type="scientific">Peribacillus simplex</name>
    <dbReference type="NCBI Taxonomy" id="1478"/>
    <lineage>
        <taxon>Bacteria</taxon>
        <taxon>Bacillati</taxon>
        <taxon>Bacillota</taxon>
        <taxon>Bacilli</taxon>
        <taxon>Bacillales</taxon>
        <taxon>Bacillaceae</taxon>
        <taxon>Peribacillus</taxon>
    </lineage>
</organism>
<dbReference type="AlphaFoldDB" id="A0A9W4PGV9"/>
<sequence>MTSKKNRVLVGSPIHQKPYILQKFLLSLKRLDVEGLELGIFFIDDKQIARRFQSGAEQCQSNN</sequence>
<dbReference type="Proteomes" id="UP000789326">
    <property type="component" value="Unassembled WGS sequence"/>
</dbReference>
<evidence type="ECO:0000313" key="2">
    <source>
        <dbReference type="Proteomes" id="UP000789326"/>
    </source>
</evidence>
<dbReference type="EMBL" id="CAKKMG010000090">
    <property type="protein sequence ID" value="CAH0292893.1"/>
    <property type="molecule type" value="Genomic_DNA"/>
</dbReference>
<accession>A0A9W4PGV9</accession>
<dbReference type="RefSeq" id="WP_230303574.1">
    <property type="nucleotide sequence ID" value="NZ_CAKKMG010000090.1"/>
</dbReference>
<protein>
    <submittedName>
        <fullName evidence="1">Uncharacterized protein</fullName>
    </submittedName>
</protein>
<evidence type="ECO:0000313" key="1">
    <source>
        <dbReference type="EMBL" id="CAH0292893.1"/>
    </source>
</evidence>
<reference evidence="1" key="1">
    <citation type="submission" date="2021-11" db="EMBL/GenBank/DDBJ databases">
        <authorList>
            <person name="Bulgarelli D."/>
        </authorList>
    </citation>
    <scope>NUCLEOTIDE SEQUENCE</scope>
    <source>
        <strain evidence="1">Bi133</strain>
    </source>
</reference>
<comment type="caution">
    <text evidence="1">The sequence shown here is derived from an EMBL/GenBank/DDBJ whole genome shotgun (WGS) entry which is preliminary data.</text>
</comment>
<proteinExistence type="predicted"/>
<name>A0A9W4PGV9_9BACI</name>